<dbReference type="Proteomes" id="UP001341840">
    <property type="component" value="Unassembled WGS sequence"/>
</dbReference>
<sequence>MEGQVLYLVNWSYKEGNENGCCLPVNPEALGIPNATYTMGKLKKAFSGLEKEQQTSKERFIGFVIAMWGQNNMERLREGAKMQVLETDQINICLSY</sequence>
<comment type="caution">
    <text evidence="1">The sequence shown here is derived from an EMBL/GenBank/DDBJ whole genome shotgun (WGS) entry which is preliminary data.</text>
</comment>
<reference evidence="1 2" key="1">
    <citation type="journal article" date="2023" name="Plants (Basel)">
        <title>Bridging the Gap: Combining Genomics and Transcriptomics Approaches to Understand Stylosanthes scabra, an Orphan Legume from the Brazilian Caatinga.</title>
        <authorList>
            <person name="Ferreira-Neto J.R.C."/>
            <person name="da Silva M.D."/>
            <person name="Binneck E."/>
            <person name="de Melo N.F."/>
            <person name="da Silva R.H."/>
            <person name="de Melo A.L.T.M."/>
            <person name="Pandolfi V."/>
            <person name="Bustamante F.O."/>
            <person name="Brasileiro-Vidal A.C."/>
            <person name="Benko-Iseppon A.M."/>
        </authorList>
    </citation>
    <scope>NUCLEOTIDE SEQUENCE [LARGE SCALE GENOMIC DNA]</scope>
    <source>
        <tissue evidence="1">Leaves</tissue>
    </source>
</reference>
<dbReference type="EMBL" id="JASCZI010212875">
    <property type="protein sequence ID" value="MED6200472.1"/>
    <property type="molecule type" value="Genomic_DNA"/>
</dbReference>
<evidence type="ECO:0000313" key="1">
    <source>
        <dbReference type="EMBL" id="MED6200472.1"/>
    </source>
</evidence>
<name>A0ABU6XQW3_9FABA</name>
<protein>
    <submittedName>
        <fullName evidence="1">Uncharacterized protein</fullName>
    </submittedName>
</protein>
<evidence type="ECO:0000313" key="2">
    <source>
        <dbReference type="Proteomes" id="UP001341840"/>
    </source>
</evidence>
<organism evidence="1 2">
    <name type="scientific">Stylosanthes scabra</name>
    <dbReference type="NCBI Taxonomy" id="79078"/>
    <lineage>
        <taxon>Eukaryota</taxon>
        <taxon>Viridiplantae</taxon>
        <taxon>Streptophyta</taxon>
        <taxon>Embryophyta</taxon>
        <taxon>Tracheophyta</taxon>
        <taxon>Spermatophyta</taxon>
        <taxon>Magnoliopsida</taxon>
        <taxon>eudicotyledons</taxon>
        <taxon>Gunneridae</taxon>
        <taxon>Pentapetalae</taxon>
        <taxon>rosids</taxon>
        <taxon>fabids</taxon>
        <taxon>Fabales</taxon>
        <taxon>Fabaceae</taxon>
        <taxon>Papilionoideae</taxon>
        <taxon>50 kb inversion clade</taxon>
        <taxon>dalbergioids sensu lato</taxon>
        <taxon>Dalbergieae</taxon>
        <taxon>Pterocarpus clade</taxon>
        <taxon>Stylosanthes</taxon>
    </lineage>
</organism>
<keyword evidence="2" id="KW-1185">Reference proteome</keyword>
<gene>
    <name evidence="1" type="ORF">PIB30_085463</name>
</gene>
<accession>A0ABU6XQW3</accession>
<proteinExistence type="predicted"/>